<evidence type="ECO:0000313" key="1">
    <source>
        <dbReference type="EMBL" id="MDB6175955.1"/>
    </source>
</evidence>
<dbReference type="EMBL" id="JAQBIE010000001">
    <property type="protein sequence ID" value="MDB6175955.1"/>
    <property type="molecule type" value="Genomic_DNA"/>
</dbReference>
<gene>
    <name evidence="1" type="ORF">PAF17_00345</name>
</gene>
<proteinExistence type="predicted"/>
<name>A0ABT4Z9L0_9RHOB</name>
<protein>
    <submittedName>
        <fullName evidence="1">Uncharacterized protein</fullName>
    </submittedName>
</protein>
<dbReference type="Proteomes" id="UP001165641">
    <property type="component" value="Unassembled WGS sequence"/>
</dbReference>
<keyword evidence="2" id="KW-1185">Reference proteome</keyword>
<sequence>MRPGFAGWLACGFALVATRIGAEPVLSAEERAILPRVLQAVHVDISQEHIGAERAVLLASRNPDAAKADLVILAGEPDDNAGQPLAIGRDLVWMGLMAGQVPRLDVTESGGLRLHAEQIGIGRSPWEETLTLAEREGQIRIAGYTLKQWDRLTAASATCDWNLLTGNWVQDVTMPAESDLPPIHHEGNRPAHYLLSDWNGEDHGWPDFCMVDLTAF</sequence>
<organism evidence="1 2">
    <name type="scientific">Paracoccus onchidii</name>
    <dbReference type="NCBI Taxonomy" id="3017813"/>
    <lineage>
        <taxon>Bacteria</taxon>
        <taxon>Pseudomonadati</taxon>
        <taxon>Pseudomonadota</taxon>
        <taxon>Alphaproteobacteria</taxon>
        <taxon>Rhodobacterales</taxon>
        <taxon>Paracoccaceae</taxon>
        <taxon>Paracoccus</taxon>
    </lineage>
</organism>
<dbReference type="RefSeq" id="WP_271887090.1">
    <property type="nucleotide sequence ID" value="NZ_JAQBIE010000001.1"/>
</dbReference>
<comment type="caution">
    <text evidence="1">The sequence shown here is derived from an EMBL/GenBank/DDBJ whole genome shotgun (WGS) entry which is preliminary data.</text>
</comment>
<reference evidence="1" key="1">
    <citation type="submission" date="2022-12" db="EMBL/GenBank/DDBJ databases">
        <title>Paracoccus onchidii sp. nov., isolated from a marine invertebrate from the South China Sea.</title>
        <authorList>
            <person name="Xu S."/>
            <person name="Liu Z."/>
            <person name="Xu Y."/>
        </authorList>
    </citation>
    <scope>NUCLEOTIDE SEQUENCE</scope>
    <source>
        <strain evidence="1">Z330</strain>
    </source>
</reference>
<accession>A0ABT4Z9L0</accession>
<evidence type="ECO:0000313" key="2">
    <source>
        <dbReference type="Proteomes" id="UP001165641"/>
    </source>
</evidence>